<dbReference type="Proteomes" id="UP001589693">
    <property type="component" value="Unassembled WGS sequence"/>
</dbReference>
<protein>
    <recommendedName>
        <fullName evidence="3">CdiI immunity protein domain-containing protein</fullName>
    </recommendedName>
</protein>
<accession>A0ABV5ZNU7</accession>
<sequence length="201" mass="22597">MANGSRPTSPRAEAVERLYQVFGRYPLRAVVEGCPHCVGPEDHATLRAAPLRVLTSAQLKRFAAKAMTTWGDEDDFRHFLPRLLELGDLDGLGGKLRHANWSQWPADERAAVDGFLSELWRERLDVPLLDELAVIYDDIEPFLVVWKENPDATKLAAAVPDERLSAPWVRDALETAFFAADSAEAGREFSDAVRRWEDFHG</sequence>
<dbReference type="EMBL" id="JBHLZU010000002">
    <property type="protein sequence ID" value="MFB9902552.1"/>
    <property type="molecule type" value="Genomic_DNA"/>
</dbReference>
<evidence type="ECO:0008006" key="3">
    <source>
        <dbReference type="Google" id="ProtNLM"/>
    </source>
</evidence>
<evidence type="ECO:0000313" key="1">
    <source>
        <dbReference type="EMBL" id="MFB9902552.1"/>
    </source>
</evidence>
<evidence type="ECO:0000313" key="2">
    <source>
        <dbReference type="Proteomes" id="UP001589693"/>
    </source>
</evidence>
<name>A0ABV5ZNU7_9PSEU</name>
<keyword evidence="2" id="KW-1185">Reference proteome</keyword>
<proteinExistence type="predicted"/>
<gene>
    <name evidence="1" type="ORF">ACFFQA_01240</name>
</gene>
<reference evidence="1 2" key="1">
    <citation type="submission" date="2024-09" db="EMBL/GenBank/DDBJ databases">
        <authorList>
            <person name="Sun Q."/>
            <person name="Mori K."/>
        </authorList>
    </citation>
    <scope>NUCLEOTIDE SEQUENCE [LARGE SCALE GENOMIC DNA]</scope>
    <source>
        <strain evidence="1 2">TBRC 7907</strain>
    </source>
</reference>
<organism evidence="1 2">
    <name type="scientific">Allokutzneria oryzae</name>
    <dbReference type="NCBI Taxonomy" id="1378989"/>
    <lineage>
        <taxon>Bacteria</taxon>
        <taxon>Bacillati</taxon>
        <taxon>Actinomycetota</taxon>
        <taxon>Actinomycetes</taxon>
        <taxon>Pseudonocardiales</taxon>
        <taxon>Pseudonocardiaceae</taxon>
        <taxon>Allokutzneria</taxon>
    </lineage>
</organism>
<comment type="caution">
    <text evidence="1">The sequence shown here is derived from an EMBL/GenBank/DDBJ whole genome shotgun (WGS) entry which is preliminary data.</text>
</comment>
<dbReference type="RefSeq" id="WP_377849629.1">
    <property type="nucleotide sequence ID" value="NZ_JBHLZU010000002.1"/>
</dbReference>